<dbReference type="CDD" id="cd06225">
    <property type="entry name" value="HAMP"/>
    <property type="match status" value="1"/>
</dbReference>
<sequence>MQHIFRRFRGKSIKKKLIFAFLLILIVPGLIIGGVSYQTAKTNFEQQIMEKANENTSVLNGVINQNMEAKFVDVAYFADILTENTYLDGQEETVRTNLAQYMKLHPEVEGIHIGTETGKLIREPFIQMPDGYNPTERDWYKEAIKSKYEVIVTAPHQSASTKNMVVTMAKQTKDGKGVIGINLNLDNILKISKMVNIGKKGYAVILDRNKQIVSHPSQKGGSKATDAWVKPIYENEKGNVFYTEKDDNKKLTFTTNKKTGWKIVGVMFEEEVIQAAEPVFYKTLIVIVISIVLGSLLVYFITLSITKPLRKIVDSAHEMSQGDLTKQIAVYSKNEIGQLGNSFNEMVTSLRGVISQINSSAEHVAASAEELTASVQQANDATDQITIAMEQVSSGAEAQSQGVEEGVVTLQQVNTAIQNVTGNAESISMSSSHARIKAEEGGSLVEKTAVQMQSIFQSVSQSDTAIKMLGEKSKQIGAISEVIQNIAQQTNLLALNAAIEAARAGEHGRGFAIVADEVRKLAEQSGESSAEIAKIITEIQQDIVQTVDSMDNVTEEVQSGLAVVSQTKSSFTDILSSTNDIVLQIDQMVEVTKHMAGDANEVTNAIDEIAAATEENTASMQSVAASAEEQMNSMEEISAAAQNLAGMAEELQAMIKRFKV</sequence>
<gene>
    <name evidence="17" type="ORF">D0U04_27050</name>
    <name evidence="16" type="ORF">DJ93_5382</name>
</gene>
<evidence type="ECO:0000256" key="13">
    <source>
        <dbReference type="SAM" id="Phobius"/>
    </source>
</evidence>
<feature type="domain" description="Methyl-accepting transducer" evidence="14">
    <location>
        <begin position="374"/>
        <end position="610"/>
    </location>
</feature>
<keyword evidence="2" id="KW-1003">Cell membrane</keyword>
<keyword evidence="19" id="KW-1185">Reference proteome</keyword>
<dbReference type="Pfam" id="PF00672">
    <property type="entry name" value="HAMP"/>
    <property type="match status" value="1"/>
</dbReference>
<keyword evidence="7 13" id="KW-0472">Membrane</keyword>
<evidence type="ECO:0000256" key="5">
    <source>
        <dbReference type="ARBA" id="ARBA00022692"/>
    </source>
</evidence>
<dbReference type="PROSITE" id="PS50885">
    <property type="entry name" value="HAMP"/>
    <property type="match status" value="1"/>
</dbReference>
<dbReference type="Pfam" id="PF00015">
    <property type="entry name" value="MCPsignal"/>
    <property type="match status" value="1"/>
</dbReference>
<dbReference type="SMART" id="SM00283">
    <property type="entry name" value="MA"/>
    <property type="match status" value="1"/>
</dbReference>
<dbReference type="Proteomes" id="UP000029389">
    <property type="component" value="Unassembled WGS sequence"/>
</dbReference>
<dbReference type="EMBL" id="JMQC01000009">
    <property type="protein sequence ID" value="KFM95695.1"/>
    <property type="molecule type" value="Genomic_DNA"/>
</dbReference>
<dbReference type="CDD" id="cd12912">
    <property type="entry name" value="PDC2_MCP_like"/>
    <property type="match status" value="1"/>
</dbReference>
<dbReference type="CDD" id="cd11386">
    <property type="entry name" value="MCP_signal"/>
    <property type="match status" value="1"/>
</dbReference>
<proteinExistence type="inferred from homology"/>
<dbReference type="Gene3D" id="1.10.287.950">
    <property type="entry name" value="Methyl-accepting chemotaxis protein"/>
    <property type="match status" value="1"/>
</dbReference>
<evidence type="ECO:0000256" key="10">
    <source>
        <dbReference type="ARBA" id="ARBA00058128"/>
    </source>
</evidence>
<dbReference type="InterPro" id="IPR029151">
    <property type="entry name" value="Sensor-like_sf"/>
</dbReference>
<comment type="caution">
    <text evidence="16">The sequence shown here is derived from an EMBL/GenBank/DDBJ whole genome shotgun (WGS) entry which is preliminary data.</text>
</comment>
<dbReference type="Proteomes" id="UP000264294">
    <property type="component" value="Unassembled WGS sequence"/>
</dbReference>
<dbReference type="InterPro" id="IPR003660">
    <property type="entry name" value="HAMP_dom"/>
</dbReference>
<evidence type="ECO:0000313" key="17">
    <source>
        <dbReference type="EMBL" id="RFT62868.1"/>
    </source>
</evidence>
<reference evidence="17 19" key="2">
    <citation type="submission" date="2018-08" db="EMBL/GenBank/DDBJ databases">
        <title>Bacillus clarus sp. nov. strain PS00077A.</title>
        <authorList>
            <person name="Mendez Acevedo M."/>
            <person name="Carroll L."/>
            <person name="Mukherjee M."/>
            <person name="Wiedmann M."/>
            <person name="Kovac J."/>
        </authorList>
    </citation>
    <scope>NUCLEOTIDE SEQUENCE [LARGE SCALE GENOMIC DNA]</scope>
    <source>
        <strain evidence="17 19">PS00077A</strain>
    </source>
</reference>
<keyword evidence="8 11" id="KW-0807">Transducer</keyword>
<dbReference type="GO" id="GO:0006935">
    <property type="term" value="P:chemotaxis"/>
    <property type="evidence" value="ECO:0007669"/>
    <property type="project" value="UniProtKB-KW"/>
</dbReference>
<feature type="transmembrane region" description="Helical" evidence="13">
    <location>
        <begin position="279"/>
        <end position="301"/>
    </location>
</feature>
<reference evidence="16 18" key="1">
    <citation type="submission" date="2014-04" db="EMBL/GenBank/DDBJ databases">
        <authorList>
            <person name="Bishop-Lilly K.A."/>
            <person name="Broomall S.M."/>
            <person name="Chain P.S."/>
            <person name="Chertkov O."/>
            <person name="Coyne S.R."/>
            <person name="Daligault H.E."/>
            <person name="Davenport K.W."/>
            <person name="Erkkila T."/>
            <person name="Frey K.G."/>
            <person name="Gibbons H.S."/>
            <person name="Gu W."/>
            <person name="Jaissle J."/>
            <person name="Johnson S.L."/>
            <person name="Koroleva G.I."/>
            <person name="Ladner J.T."/>
            <person name="Lo C.-C."/>
            <person name="Minogue T.D."/>
            <person name="Munk C."/>
            <person name="Palacios G.F."/>
            <person name="Redden C.L."/>
            <person name="Rosenzweig C.N."/>
            <person name="Scholz M.B."/>
            <person name="Teshima H."/>
            <person name="Xu Y."/>
        </authorList>
    </citation>
    <scope>NUCLEOTIDE SEQUENCE [LARGE SCALE GENOMIC DNA]</scope>
    <source>
        <strain evidence="16 18">BHP</strain>
    </source>
</reference>
<dbReference type="Pfam" id="PF02743">
    <property type="entry name" value="dCache_1"/>
    <property type="match status" value="1"/>
</dbReference>
<dbReference type="PANTHER" id="PTHR32089">
    <property type="entry name" value="METHYL-ACCEPTING CHEMOTAXIS PROTEIN MCPB"/>
    <property type="match status" value="1"/>
</dbReference>
<evidence type="ECO:0000256" key="12">
    <source>
        <dbReference type="SAM" id="Coils"/>
    </source>
</evidence>
<dbReference type="SMART" id="SM00304">
    <property type="entry name" value="HAMP"/>
    <property type="match status" value="2"/>
</dbReference>
<evidence type="ECO:0000313" key="18">
    <source>
        <dbReference type="Proteomes" id="UP000029389"/>
    </source>
</evidence>
<dbReference type="AlphaFoldDB" id="A0A090YUE3"/>
<evidence type="ECO:0000256" key="2">
    <source>
        <dbReference type="ARBA" id="ARBA00022475"/>
    </source>
</evidence>
<evidence type="ECO:0000256" key="7">
    <source>
        <dbReference type="ARBA" id="ARBA00023136"/>
    </source>
</evidence>
<evidence type="ECO:0000256" key="3">
    <source>
        <dbReference type="ARBA" id="ARBA00022481"/>
    </source>
</evidence>
<evidence type="ECO:0000313" key="16">
    <source>
        <dbReference type="EMBL" id="KFM95695.1"/>
    </source>
</evidence>
<evidence type="ECO:0000256" key="1">
    <source>
        <dbReference type="ARBA" id="ARBA00004651"/>
    </source>
</evidence>
<evidence type="ECO:0000256" key="4">
    <source>
        <dbReference type="ARBA" id="ARBA00022500"/>
    </source>
</evidence>
<dbReference type="PANTHER" id="PTHR32089:SF114">
    <property type="entry name" value="METHYL-ACCEPTING CHEMOTAXIS PROTEIN MCPB"/>
    <property type="match status" value="1"/>
</dbReference>
<comment type="function">
    <text evidence="10">Chemotactic-signal transducers respond to changes in the concentration of attractants and repellents in the environment, transduce a signal from the outside to the inside of the cell, and facilitate sensory adaptation through the variation of the level of methylation.</text>
</comment>
<feature type="domain" description="HAMP" evidence="15">
    <location>
        <begin position="303"/>
        <end position="355"/>
    </location>
</feature>
<dbReference type="GO" id="GO:0005886">
    <property type="term" value="C:plasma membrane"/>
    <property type="evidence" value="ECO:0007669"/>
    <property type="project" value="UniProtKB-SubCell"/>
</dbReference>
<evidence type="ECO:0000259" key="15">
    <source>
        <dbReference type="PROSITE" id="PS50885"/>
    </source>
</evidence>
<accession>A0A090YUE3</accession>
<keyword evidence="3" id="KW-0488">Methylation</keyword>
<dbReference type="PROSITE" id="PS50111">
    <property type="entry name" value="CHEMOTAXIS_TRANSDUC_2"/>
    <property type="match status" value="1"/>
</dbReference>
<protein>
    <submittedName>
        <fullName evidence="17">HAMP domain-containing protein</fullName>
    </submittedName>
</protein>
<evidence type="ECO:0000256" key="6">
    <source>
        <dbReference type="ARBA" id="ARBA00022989"/>
    </source>
</evidence>
<comment type="subcellular location">
    <subcellularLocation>
        <location evidence="1">Cell membrane</location>
        <topology evidence="1">Multi-pass membrane protein</topology>
    </subcellularLocation>
</comment>
<dbReference type="FunFam" id="3.30.450.20:FF:000048">
    <property type="entry name" value="Methyl-accepting chemotaxis protein"/>
    <property type="match status" value="1"/>
</dbReference>
<evidence type="ECO:0000313" key="19">
    <source>
        <dbReference type="Proteomes" id="UP000264294"/>
    </source>
</evidence>
<evidence type="ECO:0000256" key="11">
    <source>
        <dbReference type="PROSITE-ProRule" id="PRU00284"/>
    </source>
</evidence>
<evidence type="ECO:0000256" key="8">
    <source>
        <dbReference type="ARBA" id="ARBA00023224"/>
    </source>
</evidence>
<dbReference type="InterPro" id="IPR033479">
    <property type="entry name" value="dCache_1"/>
</dbReference>
<name>A0A090YUE3_9BACI</name>
<dbReference type="FunFam" id="1.10.8.500:FF:000002">
    <property type="entry name" value="Methyl-accepting chemotaxis protein"/>
    <property type="match status" value="1"/>
</dbReference>
<dbReference type="Gene3D" id="1.10.8.500">
    <property type="entry name" value="HAMP domain in histidine kinase"/>
    <property type="match status" value="1"/>
</dbReference>
<keyword evidence="4" id="KW-0145">Chemotaxis</keyword>
<dbReference type="EMBL" id="QVOD01000060">
    <property type="protein sequence ID" value="RFT62868.1"/>
    <property type="molecule type" value="Genomic_DNA"/>
</dbReference>
<organism evidence="16 18">
    <name type="scientific">Bacillus clarus</name>
    <dbReference type="NCBI Taxonomy" id="2338372"/>
    <lineage>
        <taxon>Bacteria</taxon>
        <taxon>Bacillati</taxon>
        <taxon>Bacillota</taxon>
        <taxon>Bacilli</taxon>
        <taxon>Bacillales</taxon>
        <taxon>Bacillaceae</taxon>
        <taxon>Bacillus</taxon>
        <taxon>Bacillus cereus group</taxon>
    </lineage>
</organism>
<keyword evidence="5 13" id="KW-0812">Transmembrane</keyword>
<dbReference type="SUPFAM" id="SSF58104">
    <property type="entry name" value="Methyl-accepting chemotaxis protein (MCP) signaling domain"/>
    <property type="match status" value="1"/>
</dbReference>
<dbReference type="Gene3D" id="3.30.450.20">
    <property type="entry name" value="PAS domain"/>
    <property type="match status" value="2"/>
</dbReference>
<dbReference type="FunFam" id="1.10.287.950:FF:000003">
    <property type="entry name" value="Methyl-accepting chemotaxis protein"/>
    <property type="match status" value="1"/>
</dbReference>
<dbReference type="InterPro" id="IPR004089">
    <property type="entry name" value="MCPsignal_dom"/>
</dbReference>
<feature type="coiled-coil region" evidence="12">
    <location>
        <begin position="624"/>
        <end position="654"/>
    </location>
</feature>
<dbReference type="GO" id="GO:0007165">
    <property type="term" value="P:signal transduction"/>
    <property type="evidence" value="ECO:0007669"/>
    <property type="project" value="UniProtKB-KW"/>
</dbReference>
<comment type="similarity">
    <text evidence="9">Belongs to the methyl-accepting chemotaxis (MCP) protein family.</text>
</comment>
<keyword evidence="12" id="KW-0175">Coiled coil</keyword>
<evidence type="ECO:0000259" key="14">
    <source>
        <dbReference type="PROSITE" id="PS50111"/>
    </source>
</evidence>
<dbReference type="PATRIC" id="fig|1405.8.peg.5550"/>
<keyword evidence="6 13" id="KW-1133">Transmembrane helix</keyword>
<evidence type="ECO:0000256" key="9">
    <source>
        <dbReference type="ARBA" id="ARBA00029447"/>
    </source>
</evidence>
<dbReference type="SUPFAM" id="SSF103190">
    <property type="entry name" value="Sensory domain-like"/>
    <property type="match status" value="1"/>
</dbReference>